<evidence type="ECO:0000313" key="2">
    <source>
        <dbReference type="Proteomes" id="UP001482513"/>
    </source>
</evidence>
<gene>
    <name evidence="1" type="ORF">NC992_04325</name>
</gene>
<proteinExistence type="predicted"/>
<sequence>MTSLSPSTHTGFEPLQRAFATYLKKTKLHPGLTLDCSERAGRLLLLAEHKAPEADAPRALLKDLESAFRELVPTVGLPDADWAAVDALAVRVYLKLKSVAQPYAMHTFTWHPQDAVQAIFPATAAPPAIDTAVEVEADDLEIDAAAGGRPDDLGAFELADVGAVDPNVSAAEANARTDSSGIRFSDAALALPDAAVQPPAGPGWGQRSRSWARHGLRSLRDYWSYGLAGLILVGSGAFAYALSRPCVVGSCDRLAEATEYYELAQATLIGNPTGDDLATAQADLQTAIDMLTPIPTWSTYYDTAQSDLARYEGNIVFLNAIVRAQALANEAANLSQSPPHPVERWVKVHLLWQQAIDRLSTVSVDSPAFDYSQQKLREYRANYSAIGRRIVAEEEAEANFNTAIQTGELARQRMETANSLAGWQLAAKEWQAAINGLSLIPQGTVVYDEAQAQIKDYQGQLNRASSRSTLEEAGAQNYHQAVQAARSAAAAEAKGQWTLAVTQWRQAVASARQIPADTILAAEGGVLLETYQPALANAQNRLRTAVALQTLTTNLAQLCEFSATPCTVREDASQIRVVLSSQYAEPLRQAITPPAADGTFAFTNQLNSNSQKLIEQIITASHQVDRQVAVYDAQGGFVARYRPDLGGFIRN</sequence>
<accession>A0ABV0JZZ5</accession>
<dbReference type="RefSeq" id="WP_190694384.1">
    <property type="nucleotide sequence ID" value="NZ_JAMPKX010000001.1"/>
</dbReference>
<keyword evidence="2" id="KW-1185">Reference proteome</keyword>
<dbReference type="EMBL" id="JAMPKX010000001">
    <property type="protein sequence ID" value="MEP0946093.1"/>
    <property type="molecule type" value="Genomic_DNA"/>
</dbReference>
<organism evidence="1 2">
    <name type="scientific">Leptolyngbya subtilissima DQ-A4</name>
    <dbReference type="NCBI Taxonomy" id="2933933"/>
    <lineage>
        <taxon>Bacteria</taxon>
        <taxon>Bacillati</taxon>
        <taxon>Cyanobacteriota</taxon>
        <taxon>Cyanophyceae</taxon>
        <taxon>Leptolyngbyales</taxon>
        <taxon>Leptolyngbyaceae</taxon>
        <taxon>Leptolyngbya group</taxon>
        <taxon>Leptolyngbya</taxon>
    </lineage>
</organism>
<reference evidence="1 2" key="1">
    <citation type="submission" date="2022-04" db="EMBL/GenBank/DDBJ databases">
        <title>Positive selection, recombination, and allopatry shape intraspecific diversity of widespread and dominant cyanobacteria.</title>
        <authorList>
            <person name="Wei J."/>
            <person name="Shu W."/>
            <person name="Hu C."/>
        </authorList>
    </citation>
    <scope>NUCLEOTIDE SEQUENCE [LARGE SCALE GENOMIC DNA]</scope>
    <source>
        <strain evidence="1 2">DQ-A4</strain>
    </source>
</reference>
<dbReference type="Proteomes" id="UP001482513">
    <property type="component" value="Unassembled WGS sequence"/>
</dbReference>
<protein>
    <submittedName>
        <fullName evidence="1">Uncharacterized protein</fullName>
    </submittedName>
</protein>
<evidence type="ECO:0000313" key="1">
    <source>
        <dbReference type="EMBL" id="MEP0946093.1"/>
    </source>
</evidence>
<comment type="caution">
    <text evidence="1">The sequence shown here is derived from an EMBL/GenBank/DDBJ whole genome shotgun (WGS) entry which is preliminary data.</text>
</comment>
<name>A0ABV0JZZ5_9CYAN</name>